<feature type="compositionally biased region" description="Low complexity" evidence="1">
    <location>
        <begin position="403"/>
        <end position="420"/>
    </location>
</feature>
<dbReference type="Pfam" id="PF15991">
    <property type="entry name" value="G_path_suppress"/>
    <property type="match status" value="1"/>
</dbReference>
<dbReference type="KEGG" id="nve:5513096"/>
<dbReference type="AlphaFoldDB" id="A7S4P6"/>
<dbReference type="InterPro" id="IPR026094">
    <property type="entry name" value="GPS2"/>
</dbReference>
<feature type="compositionally biased region" description="Polar residues" evidence="1">
    <location>
        <begin position="364"/>
        <end position="373"/>
    </location>
</feature>
<evidence type="ECO:0000313" key="3">
    <source>
        <dbReference type="Proteomes" id="UP000001593"/>
    </source>
</evidence>
<dbReference type="EMBL" id="DS469579">
    <property type="protein sequence ID" value="EDO41357.1"/>
    <property type="molecule type" value="Genomic_DNA"/>
</dbReference>
<dbReference type="OMA" id="PATHQHY"/>
<reference evidence="2 3" key="1">
    <citation type="journal article" date="2007" name="Science">
        <title>Sea anemone genome reveals ancestral eumetazoan gene repertoire and genomic organization.</title>
        <authorList>
            <person name="Putnam N.H."/>
            <person name="Srivastava M."/>
            <person name="Hellsten U."/>
            <person name="Dirks B."/>
            <person name="Chapman J."/>
            <person name="Salamov A."/>
            <person name="Terry A."/>
            <person name="Shapiro H."/>
            <person name="Lindquist E."/>
            <person name="Kapitonov V.V."/>
            <person name="Jurka J."/>
            <person name="Genikhovich G."/>
            <person name="Grigoriev I.V."/>
            <person name="Lucas S.M."/>
            <person name="Steele R.E."/>
            <person name="Finnerty J.R."/>
            <person name="Technau U."/>
            <person name="Martindale M.Q."/>
            <person name="Rokhsar D.S."/>
        </authorList>
    </citation>
    <scope>NUCLEOTIDE SEQUENCE [LARGE SCALE GENOMIC DNA]</scope>
    <source>
        <strain evidence="3">CH2 X CH6</strain>
    </source>
</reference>
<dbReference type="PANTHER" id="PTHR22654:SF2">
    <property type="entry name" value="G PROTEIN PATHWAY SUPPRESSOR 2"/>
    <property type="match status" value="1"/>
</dbReference>
<keyword evidence="3" id="KW-1185">Reference proteome</keyword>
<organism evidence="2 3">
    <name type="scientific">Nematostella vectensis</name>
    <name type="common">Starlet sea anemone</name>
    <dbReference type="NCBI Taxonomy" id="45351"/>
    <lineage>
        <taxon>Eukaryota</taxon>
        <taxon>Metazoa</taxon>
        <taxon>Cnidaria</taxon>
        <taxon>Anthozoa</taxon>
        <taxon>Hexacorallia</taxon>
        <taxon>Actiniaria</taxon>
        <taxon>Edwardsiidae</taxon>
        <taxon>Nematostella</taxon>
    </lineage>
</organism>
<feature type="compositionally biased region" description="Low complexity" evidence="1">
    <location>
        <begin position="204"/>
        <end position="219"/>
    </location>
</feature>
<accession>A7S4P6</accession>
<dbReference type="STRING" id="45351.A7S4P6"/>
<evidence type="ECO:0000313" key="2">
    <source>
        <dbReference type="EMBL" id="EDO41357.1"/>
    </source>
</evidence>
<dbReference type="PANTHER" id="PTHR22654">
    <property type="entry name" value="G PROTEIN PATHWAY SUPPRESSOR 2"/>
    <property type="match status" value="1"/>
</dbReference>
<evidence type="ECO:0000256" key="1">
    <source>
        <dbReference type="SAM" id="MobiDB-lite"/>
    </source>
</evidence>
<feature type="compositionally biased region" description="Basic residues" evidence="1">
    <location>
        <begin position="556"/>
        <end position="575"/>
    </location>
</feature>
<feature type="region of interest" description="Disordered" evidence="1">
    <location>
        <begin position="29"/>
        <end position="56"/>
    </location>
</feature>
<dbReference type="GO" id="GO:0003712">
    <property type="term" value="F:transcription coregulator activity"/>
    <property type="evidence" value="ECO:0000318"/>
    <property type="project" value="GO_Central"/>
</dbReference>
<sequence length="624" mass="69736">MPVLLERKRPSRKQLQAVHAHIIRQREKEKQLLAESRAKEEEEKKRKREVEKKKETVEDVKIEIEKLKTKLESLKNEKHQMFLQLKKVLSEDEEKRQRERQAALAAMPVMAPRPFHAVMGGPRPFGIPTSLPMSHIPVHSLTRGDLQPSSDRAYSYPPQTGPIYQPHGQFPMQAKHGNFPASSAFAVSQPSAPVPPLSDSARATTGPGQGQKPQGPNQTHPALPTPGHLPIQRSHSDPQTMYSQVPAQSHQQQNHPLSTGKPPEQSFPLPSHLKQQPGQPAKPQELTPQKLPFHHHNKGYDIQGPHGKPEQKQYTTHNVVPSAHPSQVPHHKSEPHTSSHKPQLWVPPTQQSLHKPDNPHKNPYHQSSITQQAPKAAELKAAHPPSHSPQTQPPDRQPSASLPAQYQGQQPYAQGPQPQQSQHMAQNVSYPATHQHYQSSGQGDQGHRPQQNPPNDQQHVGLGAYPPIQAHPTQPYHMQQYPAQYQGYQVSPDPAHQQQNYQAVPPPSTSQQPGQMHYEQAHEKQMLPPPPQRPSKTDQSQPSGYNQYGDHPQHGLSKRSSHKYHPYSYKSHHHQGGTAKTKYSEKNSGSQDNHGAGGSSRQAYHDGNRSSHGAKGSGSRHYKN</sequence>
<dbReference type="InParanoid" id="A7S4P6"/>
<dbReference type="OrthoDB" id="5989485at2759"/>
<dbReference type="Proteomes" id="UP000001593">
    <property type="component" value="Unassembled WGS sequence"/>
</dbReference>
<gene>
    <name evidence="2" type="ORF">NEMVEDRAFT_v1g242831</name>
</gene>
<dbReference type="GO" id="GO:0006357">
    <property type="term" value="P:regulation of transcription by RNA polymerase II"/>
    <property type="evidence" value="ECO:0000318"/>
    <property type="project" value="GO_Central"/>
</dbReference>
<dbReference type="eggNOG" id="ENOG502RFJB">
    <property type="taxonomic scope" value="Eukaryota"/>
</dbReference>
<protein>
    <recommendedName>
        <fullName evidence="4">G protein pathway suppressor 2</fullName>
    </recommendedName>
</protein>
<dbReference type="HOGENOM" id="CLU_438266_0_0_1"/>
<dbReference type="GO" id="GO:0005667">
    <property type="term" value="C:transcription regulator complex"/>
    <property type="evidence" value="ECO:0000318"/>
    <property type="project" value="GO_Central"/>
</dbReference>
<proteinExistence type="predicted"/>
<name>A7S4P6_NEMVE</name>
<feature type="region of interest" description="Disordered" evidence="1">
    <location>
        <begin position="141"/>
        <end position="624"/>
    </location>
</feature>
<feature type="compositionally biased region" description="Polar residues" evidence="1">
    <location>
        <begin position="237"/>
        <end position="257"/>
    </location>
</feature>
<evidence type="ECO:0008006" key="4">
    <source>
        <dbReference type="Google" id="ProtNLM"/>
    </source>
</evidence>
<feature type="compositionally biased region" description="Polar residues" evidence="1">
    <location>
        <begin position="421"/>
        <end position="458"/>
    </location>
</feature>
<feature type="compositionally biased region" description="Polar residues" evidence="1">
    <location>
        <begin position="537"/>
        <end position="546"/>
    </location>
</feature>